<dbReference type="InterPro" id="IPR025496">
    <property type="entry name" value="DUF4387"/>
</dbReference>
<keyword evidence="4" id="KW-1185">Reference proteome</keyword>
<comment type="similarity">
    <text evidence="1">Belongs to the aldolase class II family.</text>
</comment>
<proteinExistence type="inferred from homology"/>
<dbReference type="AlphaFoldDB" id="A0A2P8QFH5"/>
<dbReference type="SUPFAM" id="SSF53639">
    <property type="entry name" value="AraD/HMP-PK domain-like"/>
    <property type="match status" value="1"/>
</dbReference>
<dbReference type="EMBL" id="PYBJ01000001">
    <property type="protein sequence ID" value="PSM45012.1"/>
    <property type="molecule type" value="Genomic_DNA"/>
</dbReference>
<evidence type="ECO:0000313" key="4">
    <source>
        <dbReference type="Proteomes" id="UP000240429"/>
    </source>
</evidence>
<comment type="caution">
    <text evidence="3">The sequence shown here is derived from an EMBL/GenBank/DDBJ whole genome shotgun (WGS) entry which is preliminary data.</text>
</comment>
<dbReference type="PANTHER" id="PTHR10672:SF3">
    <property type="entry name" value="PROTEIN HU-LI TAI SHAO"/>
    <property type="match status" value="1"/>
</dbReference>
<dbReference type="Proteomes" id="UP000240429">
    <property type="component" value="Unassembled WGS sequence"/>
</dbReference>
<evidence type="ECO:0000313" key="3">
    <source>
        <dbReference type="EMBL" id="PSM45012.1"/>
    </source>
</evidence>
<gene>
    <name evidence="3" type="ORF">C6Y14_02655</name>
</gene>
<dbReference type="PANTHER" id="PTHR10672">
    <property type="entry name" value="ADDUCIN"/>
    <property type="match status" value="1"/>
</dbReference>
<dbReference type="FunFam" id="3.40.225.10:FF:000009">
    <property type="entry name" value="Class II aldolase/adducin N-terminal"/>
    <property type="match status" value="1"/>
</dbReference>
<dbReference type="InterPro" id="IPR001303">
    <property type="entry name" value="Aldolase_II/adducin_N"/>
</dbReference>
<reference evidence="3 4" key="1">
    <citation type="submission" date="2018-03" db="EMBL/GenBank/DDBJ databases">
        <title>Streptomyces dioscori sp. nov., a novel endophytic actinobacterium isolated from bulbil of Dioscorea bulbifera L.</title>
        <authorList>
            <person name="Zhikuan W."/>
        </authorList>
    </citation>
    <scope>NUCLEOTIDE SEQUENCE [LARGE SCALE GENOMIC DNA]</scope>
    <source>
        <strain evidence="3 4">A217</strain>
    </source>
</reference>
<dbReference type="GO" id="GO:0005856">
    <property type="term" value="C:cytoskeleton"/>
    <property type="evidence" value="ECO:0007669"/>
    <property type="project" value="TreeGrafter"/>
</dbReference>
<sequence>MSEHATRRPVLGDYATEIRSKNAGPFWVTMETFMKDSAGYAVAADESFLNEAVVADLYRVDAEQVQIFRIPALNVVKISFPRPVTQAGLRDRDIHAGQHHVPLAALRVPDRLTREDLVPIPEEELIFRLPTVFTDAAAERRHRKERLAGALRIFGRFGFEEGVAGHITARDPEFPDHFWVNPFGVSFKHVKVSDLLLVNHQGDVVQGRHRVNRAAFAIHAAVHAARPDAVGAAHSHSVYGRALSATGQRLEPITQDACAFYEDHGCYENYSGVADDPAEGRRIAEALGGHKAVILRNHGLLTAAGSVDAAAYWFITMERSAQAQLAAKAAGSTIQISHEEAKHTYGQVGFDLAGWFQFQPLFDQITRTDPDLFD</sequence>
<dbReference type="Pfam" id="PF00596">
    <property type="entry name" value="Aldolase_II"/>
    <property type="match status" value="1"/>
</dbReference>
<accession>A0A2P8QFH5</accession>
<feature type="domain" description="Class II aldolase/adducin N-terminal" evidence="2">
    <location>
        <begin position="145"/>
        <end position="325"/>
    </location>
</feature>
<dbReference type="Pfam" id="PF14330">
    <property type="entry name" value="DUF4387"/>
    <property type="match status" value="1"/>
</dbReference>
<organism evidence="3 4">
    <name type="scientific">Streptomyces dioscori</name>
    <dbReference type="NCBI Taxonomy" id="2109333"/>
    <lineage>
        <taxon>Bacteria</taxon>
        <taxon>Bacillati</taxon>
        <taxon>Actinomycetota</taxon>
        <taxon>Actinomycetes</taxon>
        <taxon>Kitasatosporales</taxon>
        <taxon>Streptomycetaceae</taxon>
        <taxon>Streptomyces</taxon>
        <taxon>Streptomyces aurantiacus group</taxon>
    </lineage>
</organism>
<dbReference type="SMART" id="SM01007">
    <property type="entry name" value="Aldolase_II"/>
    <property type="match status" value="1"/>
</dbReference>
<dbReference type="InterPro" id="IPR051017">
    <property type="entry name" value="Aldolase-II_Adducin_sf"/>
</dbReference>
<dbReference type="InterPro" id="IPR036409">
    <property type="entry name" value="Aldolase_II/adducin_N_sf"/>
</dbReference>
<dbReference type="OrthoDB" id="3729465at2"/>
<dbReference type="GO" id="GO:0051015">
    <property type="term" value="F:actin filament binding"/>
    <property type="evidence" value="ECO:0007669"/>
    <property type="project" value="TreeGrafter"/>
</dbReference>
<dbReference type="Gene3D" id="3.40.225.10">
    <property type="entry name" value="Class II aldolase/adducin N-terminal domain"/>
    <property type="match status" value="1"/>
</dbReference>
<evidence type="ECO:0000259" key="2">
    <source>
        <dbReference type="SMART" id="SM01007"/>
    </source>
</evidence>
<dbReference type="NCBIfam" id="NF004855">
    <property type="entry name" value="PRK06208.1"/>
    <property type="match status" value="1"/>
</dbReference>
<protein>
    <submittedName>
        <fullName evidence="3">Class II aldolase/adducin family protein</fullName>
    </submittedName>
</protein>
<name>A0A2P8QFH5_9ACTN</name>
<evidence type="ECO:0000256" key="1">
    <source>
        <dbReference type="ARBA" id="ARBA00037961"/>
    </source>
</evidence>